<evidence type="ECO:0000313" key="3">
    <source>
        <dbReference type="Proteomes" id="UP000325577"/>
    </source>
</evidence>
<sequence length="174" mass="19503">MDYSVIVPKAKKKAEMQIATPQGEEPSPLDGYIGQLDQLSRIRRMKNVDLIQSRCVRLNFRDHYDDNYYMYGPHGPPPSSSSIPPGSSRPPPPQPPRYMQRIPLGSLRSPPPPPRYMMQGPHSPPPGPPPPPPSPPPSYHYYLSEPPHRPPPPRHGYPPCDIFSDENPNGCTVM</sequence>
<evidence type="ECO:0000256" key="1">
    <source>
        <dbReference type="SAM" id="MobiDB-lite"/>
    </source>
</evidence>
<dbReference type="Proteomes" id="UP000325577">
    <property type="component" value="Linkage Group LG6"/>
</dbReference>
<feature type="region of interest" description="Disordered" evidence="1">
    <location>
        <begin position="71"/>
        <end position="174"/>
    </location>
</feature>
<organism evidence="2 3">
    <name type="scientific">Nyssa sinensis</name>
    <dbReference type="NCBI Taxonomy" id="561372"/>
    <lineage>
        <taxon>Eukaryota</taxon>
        <taxon>Viridiplantae</taxon>
        <taxon>Streptophyta</taxon>
        <taxon>Embryophyta</taxon>
        <taxon>Tracheophyta</taxon>
        <taxon>Spermatophyta</taxon>
        <taxon>Magnoliopsida</taxon>
        <taxon>eudicotyledons</taxon>
        <taxon>Gunneridae</taxon>
        <taxon>Pentapetalae</taxon>
        <taxon>asterids</taxon>
        <taxon>Cornales</taxon>
        <taxon>Nyssaceae</taxon>
        <taxon>Nyssa</taxon>
    </lineage>
</organism>
<feature type="compositionally biased region" description="Pro residues" evidence="1">
    <location>
        <begin position="87"/>
        <end position="96"/>
    </location>
</feature>
<gene>
    <name evidence="2" type="ORF">F0562_013667</name>
</gene>
<name>A0A5J4ZQQ4_9ASTE</name>
<dbReference type="EMBL" id="CM018049">
    <property type="protein sequence ID" value="KAA8519411.1"/>
    <property type="molecule type" value="Genomic_DNA"/>
</dbReference>
<evidence type="ECO:0000313" key="2">
    <source>
        <dbReference type="EMBL" id="KAA8519411.1"/>
    </source>
</evidence>
<keyword evidence="3" id="KW-1185">Reference proteome</keyword>
<proteinExistence type="predicted"/>
<reference evidence="2 3" key="1">
    <citation type="submission" date="2019-09" db="EMBL/GenBank/DDBJ databases">
        <title>A chromosome-level genome assembly of the Chinese tupelo Nyssa sinensis.</title>
        <authorList>
            <person name="Yang X."/>
            <person name="Kang M."/>
            <person name="Yang Y."/>
            <person name="Xiong H."/>
            <person name="Wang M."/>
            <person name="Zhang Z."/>
            <person name="Wang Z."/>
            <person name="Wu H."/>
            <person name="Ma T."/>
            <person name="Liu J."/>
            <person name="Xi Z."/>
        </authorList>
    </citation>
    <scope>NUCLEOTIDE SEQUENCE [LARGE SCALE GENOMIC DNA]</scope>
    <source>
        <strain evidence="2">J267</strain>
        <tissue evidence="2">Leaf</tissue>
    </source>
</reference>
<accession>A0A5J4ZQQ4</accession>
<protein>
    <submittedName>
        <fullName evidence="2">Uncharacterized protein</fullName>
    </submittedName>
</protein>
<dbReference type="AlphaFoldDB" id="A0A5J4ZQQ4"/>
<feature type="compositionally biased region" description="Pro residues" evidence="1">
    <location>
        <begin position="122"/>
        <end position="138"/>
    </location>
</feature>